<dbReference type="AlphaFoldDB" id="A0A177AXG3"/>
<proteinExistence type="predicted"/>
<evidence type="ECO:0000313" key="2">
    <source>
        <dbReference type="Proteomes" id="UP000078046"/>
    </source>
</evidence>
<gene>
    <name evidence="1" type="ORF">A3Q56_05563</name>
</gene>
<accession>A0A177AXG3</accession>
<evidence type="ECO:0000313" key="1">
    <source>
        <dbReference type="EMBL" id="OAF66717.1"/>
    </source>
</evidence>
<comment type="caution">
    <text evidence="1">The sequence shown here is derived from an EMBL/GenBank/DDBJ whole genome shotgun (WGS) entry which is preliminary data.</text>
</comment>
<sequence>MIYVVYKQCIIEWGTLYLSPHGEEIMIGYKNAKLNADRMKLLSHQWKTNSFEKSVIDIVYIHQLIQSRQKLSMSVREVHIKYSKNFINLEMPDVGNLSQSPDDRYMIISKIPLLSHH</sequence>
<name>A0A177AXG3_9BILA</name>
<organism evidence="1 2">
    <name type="scientific">Intoshia linei</name>
    <dbReference type="NCBI Taxonomy" id="1819745"/>
    <lineage>
        <taxon>Eukaryota</taxon>
        <taxon>Metazoa</taxon>
        <taxon>Spiralia</taxon>
        <taxon>Lophotrochozoa</taxon>
        <taxon>Mesozoa</taxon>
        <taxon>Orthonectida</taxon>
        <taxon>Rhopaluridae</taxon>
        <taxon>Intoshia</taxon>
    </lineage>
</organism>
<keyword evidence="2" id="KW-1185">Reference proteome</keyword>
<protein>
    <submittedName>
        <fullName evidence="1">Uncharacterized protein</fullName>
    </submittedName>
</protein>
<dbReference type="Proteomes" id="UP000078046">
    <property type="component" value="Unassembled WGS sequence"/>
</dbReference>
<reference evidence="1 2" key="1">
    <citation type="submission" date="2016-04" db="EMBL/GenBank/DDBJ databases">
        <title>The genome of Intoshia linei affirms orthonectids as highly simplified spiralians.</title>
        <authorList>
            <person name="Mikhailov K.V."/>
            <person name="Slusarev G.S."/>
            <person name="Nikitin M.A."/>
            <person name="Logacheva M.D."/>
            <person name="Penin A."/>
            <person name="Aleoshin V."/>
            <person name="Panchin Y.V."/>
        </authorList>
    </citation>
    <scope>NUCLEOTIDE SEQUENCE [LARGE SCALE GENOMIC DNA]</scope>
    <source>
        <strain evidence="1">Intl2013</strain>
        <tissue evidence="1">Whole animal</tissue>
    </source>
</reference>
<dbReference type="EMBL" id="LWCA01000848">
    <property type="protein sequence ID" value="OAF66717.1"/>
    <property type="molecule type" value="Genomic_DNA"/>
</dbReference>